<feature type="binding site" evidence="3">
    <location>
        <position position="61"/>
    </location>
    <ligand>
        <name>substrate</name>
    </ligand>
</feature>
<dbReference type="PROSITE" id="PS00175">
    <property type="entry name" value="PG_MUTASE"/>
    <property type="match status" value="1"/>
</dbReference>
<feature type="binding site" evidence="3">
    <location>
        <begin position="85"/>
        <end position="88"/>
    </location>
    <ligand>
        <name>substrate</name>
    </ligand>
</feature>
<dbReference type="CDD" id="cd07067">
    <property type="entry name" value="HP_PGM_like"/>
    <property type="match status" value="1"/>
</dbReference>
<dbReference type="InterPro" id="IPR051695">
    <property type="entry name" value="Phosphoglycerate_Mutase"/>
</dbReference>
<dbReference type="SMART" id="SM00855">
    <property type="entry name" value="PGAM"/>
    <property type="match status" value="1"/>
</dbReference>
<dbReference type="InterPro" id="IPR013078">
    <property type="entry name" value="His_Pase_superF_clade-1"/>
</dbReference>
<dbReference type="InterPro" id="IPR001345">
    <property type="entry name" value="PG/BPGM_mutase_AS"/>
</dbReference>
<dbReference type="Pfam" id="PF00300">
    <property type="entry name" value="His_Phos_1"/>
    <property type="match status" value="1"/>
</dbReference>
<evidence type="ECO:0000256" key="2">
    <source>
        <dbReference type="PIRSR" id="PIRSR613078-1"/>
    </source>
</evidence>
<dbReference type="KEGG" id="tum:CBW65_21365"/>
<dbReference type="GO" id="GO:0004331">
    <property type="term" value="F:fructose-2,6-bisphosphate 2-phosphatase activity"/>
    <property type="evidence" value="ECO:0007669"/>
    <property type="project" value="TreeGrafter"/>
</dbReference>
<keyword evidence="1" id="KW-0378">Hydrolase</keyword>
<accession>A0A1Y0IRV4</accession>
<dbReference type="PANTHER" id="PTHR46517:SF1">
    <property type="entry name" value="FRUCTOSE-2,6-BISPHOSPHATASE TIGAR"/>
    <property type="match status" value="1"/>
</dbReference>
<feature type="active site" description="Proton donor/acceptor" evidence="2">
    <location>
        <position position="85"/>
    </location>
</feature>
<evidence type="ECO:0000313" key="5">
    <source>
        <dbReference type="Proteomes" id="UP000195437"/>
    </source>
</evidence>
<organism evidence="4 5">
    <name type="scientific">Tumebacillus avium</name>
    <dbReference type="NCBI Taxonomy" id="1903704"/>
    <lineage>
        <taxon>Bacteria</taxon>
        <taxon>Bacillati</taxon>
        <taxon>Bacillota</taxon>
        <taxon>Bacilli</taxon>
        <taxon>Bacillales</taxon>
        <taxon>Alicyclobacillaceae</taxon>
        <taxon>Tumebacillus</taxon>
    </lineage>
</organism>
<dbReference type="GO" id="GO:0043456">
    <property type="term" value="P:regulation of pentose-phosphate shunt"/>
    <property type="evidence" value="ECO:0007669"/>
    <property type="project" value="TreeGrafter"/>
</dbReference>
<dbReference type="AlphaFoldDB" id="A0A1Y0IRV4"/>
<feature type="active site" description="Tele-phosphohistidine intermediate" evidence="2">
    <location>
        <position position="12"/>
    </location>
</feature>
<dbReference type="EMBL" id="CP021434">
    <property type="protein sequence ID" value="ARU63241.1"/>
    <property type="molecule type" value="Genomic_DNA"/>
</dbReference>
<evidence type="ECO:0000256" key="1">
    <source>
        <dbReference type="ARBA" id="ARBA00022801"/>
    </source>
</evidence>
<dbReference type="GO" id="GO:0045820">
    <property type="term" value="P:negative regulation of glycolytic process"/>
    <property type="evidence" value="ECO:0007669"/>
    <property type="project" value="TreeGrafter"/>
</dbReference>
<dbReference type="SUPFAM" id="SSF53254">
    <property type="entry name" value="Phosphoglycerate mutase-like"/>
    <property type="match status" value="1"/>
</dbReference>
<dbReference type="Proteomes" id="UP000195437">
    <property type="component" value="Chromosome"/>
</dbReference>
<evidence type="ECO:0008006" key="6">
    <source>
        <dbReference type="Google" id="ProtNLM"/>
    </source>
</evidence>
<dbReference type="GO" id="GO:0005829">
    <property type="term" value="C:cytosol"/>
    <property type="evidence" value="ECO:0007669"/>
    <property type="project" value="TreeGrafter"/>
</dbReference>
<sequence>MNQPVQFTLVRHGETIWNREMRLQGSKDIPLSEAGLDQAERVAARLSGETFHVLYSSRLQRAHKTGERIAAVSGVPHHVHEDLRERHYGEVEGFTREQILDRYPDFWTPGQTYEVAGVESFEELSARAFNAVSHIADQHPGEHVVLVSHGGTINAFLHAISGGQYGSGVNKLGNTSVTRVIREADGTWKIIDVGCTAHLES</sequence>
<reference evidence="5" key="1">
    <citation type="submission" date="2017-05" db="EMBL/GenBank/DDBJ databases">
        <authorList>
            <person name="Sung H."/>
        </authorList>
    </citation>
    <scope>NUCLEOTIDE SEQUENCE [LARGE SCALE GENOMIC DNA]</scope>
    <source>
        <strain evidence="5">AR23208</strain>
    </source>
</reference>
<feature type="binding site" evidence="3">
    <location>
        <begin position="11"/>
        <end position="18"/>
    </location>
    <ligand>
        <name>substrate</name>
    </ligand>
</feature>
<dbReference type="Gene3D" id="3.40.50.1240">
    <property type="entry name" value="Phosphoglycerate mutase-like"/>
    <property type="match status" value="1"/>
</dbReference>
<name>A0A1Y0IRV4_9BACL</name>
<dbReference type="InterPro" id="IPR029033">
    <property type="entry name" value="His_PPase_superfam"/>
</dbReference>
<dbReference type="RefSeq" id="WP_087458585.1">
    <property type="nucleotide sequence ID" value="NZ_CP021434.1"/>
</dbReference>
<dbReference type="OrthoDB" id="9782128at2"/>
<proteinExistence type="predicted"/>
<evidence type="ECO:0000256" key="3">
    <source>
        <dbReference type="PIRSR" id="PIRSR613078-2"/>
    </source>
</evidence>
<dbReference type="PANTHER" id="PTHR46517">
    <property type="entry name" value="FRUCTOSE-2,6-BISPHOSPHATASE TIGAR"/>
    <property type="match status" value="1"/>
</dbReference>
<keyword evidence="5" id="KW-1185">Reference proteome</keyword>
<evidence type="ECO:0000313" key="4">
    <source>
        <dbReference type="EMBL" id="ARU63241.1"/>
    </source>
</evidence>
<gene>
    <name evidence="4" type="ORF">CBW65_21365</name>
</gene>
<protein>
    <recommendedName>
        <fullName evidence="6">Histidine phosphatase family protein</fullName>
    </recommendedName>
</protein>